<reference evidence="2" key="1">
    <citation type="submission" date="2021-05" db="EMBL/GenBank/DDBJ databases">
        <authorList>
            <person name="Alioto T."/>
            <person name="Alioto T."/>
            <person name="Gomez Garrido J."/>
        </authorList>
    </citation>
    <scope>NUCLEOTIDE SEQUENCE</scope>
</reference>
<feature type="compositionally biased region" description="Polar residues" evidence="1">
    <location>
        <begin position="59"/>
        <end position="78"/>
    </location>
</feature>
<sequence>MPLFLNGFETNKLEIRNIFQHEQIYGWMELWLGGRSPSGESCHLIFNKTLNKQTNILPITNKQTNKQKSPSDLFSSSERAPASSHGSVHDGAHPRGGWGGHSPPWISETNPRPMH</sequence>
<protein>
    <submittedName>
        <fullName evidence="2">Uncharacterized protein</fullName>
    </submittedName>
</protein>
<organism evidence="2">
    <name type="scientific">Cacopsylla melanoneura</name>
    <dbReference type="NCBI Taxonomy" id="428564"/>
    <lineage>
        <taxon>Eukaryota</taxon>
        <taxon>Metazoa</taxon>
        <taxon>Ecdysozoa</taxon>
        <taxon>Arthropoda</taxon>
        <taxon>Hexapoda</taxon>
        <taxon>Insecta</taxon>
        <taxon>Pterygota</taxon>
        <taxon>Neoptera</taxon>
        <taxon>Paraneoptera</taxon>
        <taxon>Hemiptera</taxon>
        <taxon>Sternorrhyncha</taxon>
        <taxon>Psylloidea</taxon>
        <taxon>Psyllidae</taxon>
        <taxon>Psyllinae</taxon>
        <taxon>Cacopsylla</taxon>
    </lineage>
</organism>
<feature type="region of interest" description="Disordered" evidence="1">
    <location>
        <begin position="59"/>
        <end position="115"/>
    </location>
</feature>
<accession>A0A8D8ZGM8</accession>
<evidence type="ECO:0000313" key="2">
    <source>
        <dbReference type="EMBL" id="CAG6747458.1"/>
    </source>
</evidence>
<evidence type="ECO:0000256" key="1">
    <source>
        <dbReference type="SAM" id="MobiDB-lite"/>
    </source>
</evidence>
<dbReference type="AlphaFoldDB" id="A0A8D8ZGM8"/>
<dbReference type="EMBL" id="HBUF01514440">
    <property type="protein sequence ID" value="CAG6747458.1"/>
    <property type="molecule type" value="Transcribed_RNA"/>
</dbReference>
<proteinExistence type="predicted"/>
<name>A0A8D8ZGM8_9HEMI</name>